<dbReference type="EMBL" id="FNON01000008">
    <property type="protein sequence ID" value="SDY97066.1"/>
    <property type="molecule type" value="Genomic_DNA"/>
</dbReference>
<organism evidence="2 3">
    <name type="scientific">Amycolatopsis xylanica</name>
    <dbReference type="NCBI Taxonomy" id="589385"/>
    <lineage>
        <taxon>Bacteria</taxon>
        <taxon>Bacillati</taxon>
        <taxon>Actinomycetota</taxon>
        <taxon>Actinomycetes</taxon>
        <taxon>Pseudonocardiales</taxon>
        <taxon>Pseudonocardiaceae</taxon>
        <taxon>Amycolatopsis</taxon>
    </lineage>
</organism>
<keyword evidence="3" id="KW-1185">Reference proteome</keyword>
<evidence type="ECO:0000313" key="2">
    <source>
        <dbReference type="EMBL" id="SDY97066.1"/>
    </source>
</evidence>
<accession>A0A1H3P7I3</accession>
<protein>
    <submittedName>
        <fullName evidence="2">Uncharacterized protein</fullName>
    </submittedName>
</protein>
<evidence type="ECO:0000256" key="1">
    <source>
        <dbReference type="SAM" id="MobiDB-lite"/>
    </source>
</evidence>
<dbReference type="RefSeq" id="WP_176968897.1">
    <property type="nucleotide sequence ID" value="NZ_FNON01000008.1"/>
</dbReference>
<feature type="region of interest" description="Disordered" evidence="1">
    <location>
        <begin position="20"/>
        <end position="57"/>
    </location>
</feature>
<evidence type="ECO:0000313" key="3">
    <source>
        <dbReference type="Proteomes" id="UP000199515"/>
    </source>
</evidence>
<gene>
    <name evidence="2" type="ORF">SAMN05421504_10860</name>
</gene>
<name>A0A1H3P7I3_9PSEU</name>
<dbReference type="AlphaFoldDB" id="A0A1H3P7I3"/>
<sequence length="57" mass="6139">MSTPTDIKNAMDPQVIDDLLGAEPDLEPDPKPEPQPEPQPKPDPGKKADCVDYGCGH</sequence>
<reference evidence="2 3" key="1">
    <citation type="submission" date="2016-10" db="EMBL/GenBank/DDBJ databases">
        <authorList>
            <person name="de Groot N.N."/>
        </authorList>
    </citation>
    <scope>NUCLEOTIDE SEQUENCE [LARGE SCALE GENOMIC DNA]</scope>
    <source>
        <strain evidence="2 3">CPCC 202699</strain>
    </source>
</reference>
<proteinExistence type="predicted"/>
<dbReference type="Proteomes" id="UP000199515">
    <property type="component" value="Unassembled WGS sequence"/>
</dbReference>